<keyword evidence="1" id="KW-0175">Coiled coil</keyword>
<feature type="compositionally biased region" description="Low complexity" evidence="2">
    <location>
        <begin position="75"/>
        <end position="93"/>
    </location>
</feature>
<keyword evidence="3" id="KW-0472">Membrane</keyword>
<protein>
    <submittedName>
        <fullName evidence="4">Uncharacterized protein</fullName>
    </submittedName>
</protein>
<feature type="coiled-coil region" evidence="1">
    <location>
        <begin position="591"/>
        <end position="680"/>
    </location>
</feature>
<dbReference type="Proteomes" id="UP000663891">
    <property type="component" value="Unassembled WGS sequence"/>
</dbReference>
<dbReference type="EMBL" id="CAJNON010000042">
    <property type="protein sequence ID" value="CAF0852963.1"/>
    <property type="molecule type" value="Genomic_DNA"/>
</dbReference>
<feature type="region of interest" description="Disordered" evidence="2">
    <location>
        <begin position="45"/>
        <end position="131"/>
    </location>
</feature>
<evidence type="ECO:0000313" key="5">
    <source>
        <dbReference type="Proteomes" id="UP000663891"/>
    </source>
</evidence>
<feature type="compositionally biased region" description="Basic and acidic residues" evidence="2">
    <location>
        <begin position="94"/>
        <end position="108"/>
    </location>
</feature>
<reference evidence="4" key="1">
    <citation type="submission" date="2021-02" db="EMBL/GenBank/DDBJ databases">
        <authorList>
            <person name="Nowell W R."/>
        </authorList>
    </citation>
    <scope>NUCLEOTIDE SEQUENCE</scope>
</reference>
<evidence type="ECO:0000256" key="2">
    <source>
        <dbReference type="SAM" id="MobiDB-lite"/>
    </source>
</evidence>
<feature type="compositionally biased region" description="Polar residues" evidence="2">
    <location>
        <begin position="217"/>
        <end position="235"/>
    </location>
</feature>
<name>A0A813WIY3_9BILA</name>
<keyword evidence="3" id="KW-1133">Transmembrane helix</keyword>
<dbReference type="OrthoDB" id="10059643at2759"/>
<keyword evidence="3" id="KW-0812">Transmembrane</keyword>
<dbReference type="AlphaFoldDB" id="A0A813WIY3"/>
<evidence type="ECO:0000256" key="3">
    <source>
        <dbReference type="SAM" id="Phobius"/>
    </source>
</evidence>
<comment type="caution">
    <text evidence="4">The sequence shown here is derived from an EMBL/GenBank/DDBJ whole genome shotgun (WGS) entry which is preliminary data.</text>
</comment>
<feature type="compositionally biased region" description="Polar residues" evidence="2">
    <location>
        <begin position="338"/>
        <end position="369"/>
    </location>
</feature>
<feature type="transmembrane region" description="Helical" evidence="3">
    <location>
        <begin position="6"/>
        <end position="27"/>
    </location>
</feature>
<accession>A0A813WIY3</accession>
<feature type="compositionally biased region" description="Low complexity" evidence="2">
    <location>
        <begin position="236"/>
        <end position="259"/>
    </location>
</feature>
<gene>
    <name evidence="4" type="ORF">VCS650_LOCUS6770</name>
</gene>
<feature type="compositionally biased region" description="Low complexity" evidence="2">
    <location>
        <begin position="310"/>
        <end position="337"/>
    </location>
</feature>
<evidence type="ECO:0000313" key="4">
    <source>
        <dbReference type="EMBL" id="CAF0852963.1"/>
    </source>
</evidence>
<feature type="region of interest" description="Disordered" evidence="2">
    <location>
        <begin position="165"/>
        <end position="369"/>
    </location>
</feature>
<sequence length="701" mass="80630">MDLTSILLGFLVFSVIVLFLGALNYFLGRPQASLIVSDKKSSSDSINQQQQQQTNRTNACANRRKQARNAKRNQRQQTANVTNENLNSNTNNKDNQETKSVTSERKIEQEDDEEDSQTESPTQQTDDEQEQTDEFYDVIKNDEEVLISSPSNSIQDEQEPCLPVRQRKKHKNNSMNSKSLSPSSTIQSNSSSIPLNPPKYESTFPSKPQASVVPVKQTHTQVTTSNIESHPIQQDNNSKSNGHGSSSYNIYSYSGHSSIPPRFRQQNVTNNKEKFRKKKSSTPIKKSSIQLDSAARQNDFVPSLPKQQTNNNNQSESPRQQQQQQQQQQQHESSNQNGYSSESDNLSEAPSTVHTNNQNHSSVLSTSTDSQHSLKGLELLRSVPTSNILLEELVSLFDTVSFSSEELELILNKITTKQLLNRQDWQRLLSATSTKNDKSIERILDETYRSQAKILAIELQTEKNRVFELTKTNAEMDNTIRQLQQPNNNMIPYQQTILSYQMQLRRVTDENAHLAHQLHAYSMMPGSINELKQQQQILDEQLRQLTMRNSTLEKEVADGDRASKHAAEIYKKADAQKQERIEQMIADINKYKKINKDLSILQQKHKDLEKNSNLKLNELIKQRNELQKSYDYLKEKVQQYDQLKAKYDELVQSQAQMKNVEELEQELIEVKAKNDLLRQRNWKVMEQLNKHSHKQEQNQSD</sequence>
<evidence type="ECO:0000256" key="1">
    <source>
        <dbReference type="SAM" id="Coils"/>
    </source>
</evidence>
<proteinExistence type="predicted"/>
<feature type="coiled-coil region" evidence="1">
    <location>
        <begin position="528"/>
        <end position="555"/>
    </location>
</feature>
<feature type="compositionally biased region" description="Low complexity" evidence="2">
    <location>
        <begin position="45"/>
        <end position="61"/>
    </location>
</feature>
<feature type="compositionally biased region" description="Low complexity" evidence="2">
    <location>
        <begin position="173"/>
        <end position="192"/>
    </location>
</feature>
<feature type="compositionally biased region" description="Basic residues" evidence="2">
    <location>
        <begin position="62"/>
        <end position="74"/>
    </location>
</feature>
<organism evidence="4 5">
    <name type="scientific">Adineta steineri</name>
    <dbReference type="NCBI Taxonomy" id="433720"/>
    <lineage>
        <taxon>Eukaryota</taxon>
        <taxon>Metazoa</taxon>
        <taxon>Spiralia</taxon>
        <taxon>Gnathifera</taxon>
        <taxon>Rotifera</taxon>
        <taxon>Eurotatoria</taxon>
        <taxon>Bdelloidea</taxon>
        <taxon>Adinetida</taxon>
        <taxon>Adinetidae</taxon>
        <taxon>Adineta</taxon>
    </lineage>
</organism>